<dbReference type="Proteomes" id="UP000255168">
    <property type="component" value="Chromosome I"/>
</dbReference>
<dbReference type="AlphaFoldDB" id="A0A375H403"/>
<evidence type="ECO:0000313" key="1">
    <source>
        <dbReference type="EMBL" id="SPD46651.1"/>
    </source>
</evidence>
<sequence length="70" mass="7696">MGQHSDLVRNVATTAFDGLNGSANTSRIESIHLSGSVDMPLQPYAIALRRKLRRMAGVQCKSTSRPALWR</sequence>
<evidence type="ECO:0000313" key="2">
    <source>
        <dbReference type="Proteomes" id="UP000255168"/>
    </source>
</evidence>
<proteinExistence type="predicted"/>
<reference evidence="1 2" key="1">
    <citation type="submission" date="2018-01" db="EMBL/GenBank/DDBJ databases">
        <authorList>
            <person name="Clerissi C."/>
        </authorList>
    </citation>
    <scope>NUCLEOTIDE SEQUENCE [LARGE SCALE GENOMIC DNA]</scope>
    <source>
        <strain evidence="1">Cupriavidus taiwanensis STM 6160</strain>
    </source>
</reference>
<dbReference type="EMBL" id="LT984806">
    <property type="protein sequence ID" value="SPD46651.1"/>
    <property type="molecule type" value="Genomic_DNA"/>
</dbReference>
<organism evidence="1 2">
    <name type="scientific">Cupriavidus neocaledonicus</name>
    <dbReference type="NCBI Taxonomy" id="1040979"/>
    <lineage>
        <taxon>Bacteria</taxon>
        <taxon>Pseudomonadati</taxon>
        <taxon>Pseudomonadota</taxon>
        <taxon>Betaproteobacteria</taxon>
        <taxon>Burkholderiales</taxon>
        <taxon>Burkholderiaceae</taxon>
        <taxon>Cupriavidus</taxon>
    </lineage>
</organism>
<accession>A0A375H403</accession>
<name>A0A375H403_9BURK</name>
<protein>
    <submittedName>
        <fullName evidence="1">Uncharacterized protein</fullName>
    </submittedName>
</protein>
<gene>
    <name evidence="1" type="ORF">CBM2607_11591</name>
</gene>